<evidence type="ECO:0000256" key="2">
    <source>
        <dbReference type="SAM" id="SignalP"/>
    </source>
</evidence>
<protein>
    <recommendedName>
        <fullName evidence="5">Outer membrane protein beta-barrel domain-containing protein</fullName>
    </recommendedName>
</protein>
<evidence type="ECO:0008006" key="5">
    <source>
        <dbReference type="Google" id="ProtNLM"/>
    </source>
</evidence>
<keyword evidence="2" id="KW-0732">Signal</keyword>
<evidence type="ECO:0000313" key="4">
    <source>
        <dbReference type="Proteomes" id="UP000658514"/>
    </source>
</evidence>
<accession>A0ABR8A4U0</accession>
<evidence type="ECO:0000256" key="1">
    <source>
        <dbReference type="SAM" id="MobiDB-lite"/>
    </source>
</evidence>
<comment type="caution">
    <text evidence="3">The sequence shown here is derived from an EMBL/GenBank/DDBJ whole genome shotgun (WGS) entry which is preliminary data.</text>
</comment>
<gene>
    <name evidence="3" type="ORF">H6G24_03690</name>
</gene>
<feature type="region of interest" description="Disordered" evidence="1">
    <location>
        <begin position="112"/>
        <end position="143"/>
    </location>
</feature>
<feature type="compositionally biased region" description="Polar residues" evidence="1">
    <location>
        <begin position="114"/>
        <end position="132"/>
    </location>
</feature>
<dbReference type="Proteomes" id="UP000658514">
    <property type="component" value="Unassembled WGS sequence"/>
</dbReference>
<dbReference type="RefSeq" id="WP_190538653.1">
    <property type="nucleotide sequence ID" value="NZ_CAWPNO010000073.1"/>
</dbReference>
<name>A0ABR8A4U0_9CYAN</name>
<dbReference type="EMBL" id="JACJQH010000004">
    <property type="protein sequence ID" value="MBD2194599.1"/>
    <property type="molecule type" value="Genomic_DNA"/>
</dbReference>
<reference evidence="3 4" key="1">
    <citation type="journal article" date="2020" name="ISME J.">
        <title>Comparative genomics reveals insights into cyanobacterial evolution and habitat adaptation.</title>
        <authorList>
            <person name="Chen M.Y."/>
            <person name="Teng W.K."/>
            <person name="Zhao L."/>
            <person name="Hu C.X."/>
            <person name="Zhou Y.K."/>
            <person name="Han B.P."/>
            <person name="Song L.R."/>
            <person name="Shu W.S."/>
        </authorList>
    </citation>
    <scope>NUCLEOTIDE SEQUENCE [LARGE SCALE GENOMIC DNA]</scope>
    <source>
        <strain evidence="3 4">FACHB-288</strain>
    </source>
</reference>
<feature type="chain" id="PRO_5046186827" description="Outer membrane protein beta-barrel domain-containing protein" evidence="2">
    <location>
        <begin position="32"/>
        <end position="281"/>
    </location>
</feature>
<feature type="signal peptide" evidence="2">
    <location>
        <begin position="1"/>
        <end position="31"/>
    </location>
</feature>
<keyword evidence="4" id="KW-1185">Reference proteome</keyword>
<organism evidence="3 4">
    <name type="scientific">Calothrix parietina FACHB-288</name>
    <dbReference type="NCBI Taxonomy" id="2692896"/>
    <lineage>
        <taxon>Bacteria</taxon>
        <taxon>Bacillati</taxon>
        <taxon>Cyanobacteriota</taxon>
        <taxon>Cyanophyceae</taxon>
        <taxon>Nostocales</taxon>
        <taxon>Calotrichaceae</taxon>
        <taxon>Calothrix</taxon>
    </lineage>
</organism>
<proteinExistence type="predicted"/>
<evidence type="ECO:0000313" key="3">
    <source>
        <dbReference type="EMBL" id="MBD2194599.1"/>
    </source>
</evidence>
<sequence>MNNIFVRKTSFWLSNLSAIAILGTTGLPTFAQTADTIDNLGNLGSQQLSEASTTESANPVIATEATNQQLPNEPTTFLVKEKLPNIATIKTASRIFTPVPGTAETTAAAFAPQNPESTPTASTSQPANTTVAQADIDPGRPTRGGRSYIGIAGNIGLSGSDSALGDGNFAVISKVGLTNAISIRPAAILGDNTTILVPLTYDFTFQQVADPFSEPLPIAPYVGIGAAIKTGDNSEAAFLLSGGIDVPLTSQFTGTVGVNAGFFENTDIGLLVGVGYNFSGF</sequence>